<keyword evidence="2" id="KW-0418">Kinase</keyword>
<dbReference type="EMBL" id="JAGGLB010000025">
    <property type="protein sequence ID" value="MBP1994383.1"/>
    <property type="molecule type" value="Genomic_DNA"/>
</dbReference>
<organism evidence="2 3">
    <name type="scientific">Paenibacillus eucommiae</name>
    <dbReference type="NCBI Taxonomy" id="1355755"/>
    <lineage>
        <taxon>Bacteria</taxon>
        <taxon>Bacillati</taxon>
        <taxon>Bacillota</taxon>
        <taxon>Bacilli</taxon>
        <taxon>Bacillales</taxon>
        <taxon>Paenibacillaceae</taxon>
        <taxon>Paenibacillus</taxon>
    </lineage>
</organism>
<keyword evidence="2" id="KW-0808">Transferase</keyword>
<reference evidence="2 3" key="1">
    <citation type="submission" date="2021-03" db="EMBL/GenBank/DDBJ databases">
        <title>Genomic Encyclopedia of Type Strains, Phase IV (KMG-IV): sequencing the most valuable type-strain genomes for metagenomic binning, comparative biology and taxonomic classification.</title>
        <authorList>
            <person name="Goeker M."/>
        </authorList>
    </citation>
    <scope>NUCLEOTIDE SEQUENCE [LARGE SCALE GENOMIC DNA]</scope>
    <source>
        <strain evidence="2 3">DSM 26048</strain>
    </source>
</reference>
<name>A0ABS4J3J1_9BACL</name>
<keyword evidence="3" id="KW-1185">Reference proteome</keyword>
<dbReference type="Gene3D" id="3.40.50.300">
    <property type="entry name" value="P-loop containing nucleotide triphosphate hydrolases"/>
    <property type="match status" value="1"/>
</dbReference>
<dbReference type="GO" id="GO:0016301">
    <property type="term" value="F:kinase activity"/>
    <property type="evidence" value="ECO:0007669"/>
    <property type="project" value="UniProtKB-KW"/>
</dbReference>
<dbReference type="Proteomes" id="UP001519287">
    <property type="component" value="Unassembled WGS sequence"/>
</dbReference>
<sequence length="185" mass="22064">MASGKTTLAKRLENKLKAVTFSFENPIPMIEKRKKLNLDMNKEKDFIINQRMFIETEIERFQSLPEGKVIFDRGPEDIEFFTLYFPLSIGQNWDVKGQLKKELQELGDCRSDFIVYLDASENTLLNRKQNDHSRKRGSFEKFIQMYPYEKEWYNQFNTTFIDVDHKTPEELEDWTLNYLHGIGFI</sequence>
<evidence type="ECO:0000313" key="2">
    <source>
        <dbReference type="EMBL" id="MBP1994383.1"/>
    </source>
</evidence>
<dbReference type="SUPFAM" id="SSF52540">
    <property type="entry name" value="P-loop containing nucleoside triphosphate hydrolases"/>
    <property type="match status" value="1"/>
</dbReference>
<proteinExistence type="predicted"/>
<dbReference type="InterPro" id="IPR027417">
    <property type="entry name" value="P-loop_NTPase"/>
</dbReference>
<evidence type="ECO:0000313" key="3">
    <source>
        <dbReference type="Proteomes" id="UP001519287"/>
    </source>
</evidence>
<accession>A0ABS4J3J1</accession>
<dbReference type="Pfam" id="PF13521">
    <property type="entry name" value="AAA_28"/>
    <property type="match status" value="1"/>
</dbReference>
<feature type="domain" description="NadR/Ttd14 AAA" evidence="1">
    <location>
        <begin position="3"/>
        <end position="166"/>
    </location>
</feature>
<dbReference type="RefSeq" id="WP_245375918.1">
    <property type="nucleotide sequence ID" value="NZ_JAGGLB010000025.1"/>
</dbReference>
<gene>
    <name evidence="2" type="ORF">J2Z66_006019</name>
</gene>
<evidence type="ECO:0000259" key="1">
    <source>
        <dbReference type="Pfam" id="PF13521"/>
    </source>
</evidence>
<protein>
    <submittedName>
        <fullName evidence="2">Adenylate kinase family enzyme</fullName>
    </submittedName>
</protein>
<dbReference type="InterPro" id="IPR038727">
    <property type="entry name" value="NadR/Ttd14_AAA_dom"/>
</dbReference>
<comment type="caution">
    <text evidence="2">The sequence shown here is derived from an EMBL/GenBank/DDBJ whole genome shotgun (WGS) entry which is preliminary data.</text>
</comment>